<dbReference type="EMBL" id="JWZT01001864">
    <property type="protein sequence ID" value="KII71082.1"/>
    <property type="molecule type" value="Genomic_DNA"/>
</dbReference>
<organism evidence="1 2">
    <name type="scientific">Thelohanellus kitauei</name>
    <name type="common">Myxosporean</name>
    <dbReference type="NCBI Taxonomy" id="669202"/>
    <lineage>
        <taxon>Eukaryota</taxon>
        <taxon>Metazoa</taxon>
        <taxon>Cnidaria</taxon>
        <taxon>Myxozoa</taxon>
        <taxon>Myxosporea</taxon>
        <taxon>Bivalvulida</taxon>
        <taxon>Platysporina</taxon>
        <taxon>Myxobolidae</taxon>
        <taxon>Thelohanellus</taxon>
    </lineage>
</organism>
<dbReference type="OrthoDB" id="10039643at2759"/>
<evidence type="ECO:0000313" key="2">
    <source>
        <dbReference type="Proteomes" id="UP000031668"/>
    </source>
</evidence>
<protein>
    <submittedName>
        <fullName evidence="1">Uncharacterized protein</fullName>
    </submittedName>
</protein>
<accession>A0A0C2NAZ4</accession>
<gene>
    <name evidence="1" type="ORF">RF11_00378</name>
</gene>
<evidence type="ECO:0000313" key="1">
    <source>
        <dbReference type="EMBL" id="KII71082.1"/>
    </source>
</evidence>
<dbReference type="Proteomes" id="UP000031668">
    <property type="component" value="Unassembled WGS sequence"/>
</dbReference>
<proteinExistence type="predicted"/>
<comment type="caution">
    <text evidence="1">The sequence shown here is derived from an EMBL/GenBank/DDBJ whole genome shotgun (WGS) entry which is preliminary data.</text>
</comment>
<name>A0A0C2NAZ4_THEKT</name>
<sequence length="153" mass="17569">MKGKTPQHCLHSDVKVVGHIYLCVLVVFCHTWIEIDEPINSNLLLNVSKLIIIDLFNHCLEVCRWRNLAYFNNPQLGNGNEQRINGQTPDIVIQIEETLLKGKRRANVGRLLPVQVKTFLEKDCTTIAHIDNCAHRLLRTWTIAHIDNSAHME</sequence>
<dbReference type="AlphaFoldDB" id="A0A0C2NAZ4"/>
<reference evidence="1 2" key="1">
    <citation type="journal article" date="2014" name="Genome Biol. Evol.">
        <title>The genome of the myxosporean Thelohanellus kitauei shows adaptations to nutrient acquisition within its fish host.</title>
        <authorList>
            <person name="Yang Y."/>
            <person name="Xiong J."/>
            <person name="Zhou Z."/>
            <person name="Huo F."/>
            <person name="Miao W."/>
            <person name="Ran C."/>
            <person name="Liu Y."/>
            <person name="Zhang J."/>
            <person name="Feng J."/>
            <person name="Wang M."/>
            <person name="Wang M."/>
            <person name="Wang L."/>
            <person name="Yao B."/>
        </authorList>
    </citation>
    <scope>NUCLEOTIDE SEQUENCE [LARGE SCALE GENOMIC DNA]</scope>
    <source>
        <strain evidence="1">Wuqing</strain>
    </source>
</reference>
<keyword evidence="2" id="KW-1185">Reference proteome</keyword>